<evidence type="ECO:0000313" key="1">
    <source>
        <dbReference type="EMBL" id="OGY37385.1"/>
    </source>
</evidence>
<comment type="caution">
    <text evidence="1">The sequence shown here is derived from an EMBL/GenBank/DDBJ whole genome shotgun (WGS) entry which is preliminary data.</text>
</comment>
<name>A0A1G1XBC3_9BACT</name>
<dbReference type="Proteomes" id="UP000177941">
    <property type="component" value="Unassembled WGS sequence"/>
</dbReference>
<accession>A0A1G1XBC3</accession>
<evidence type="ECO:0000313" key="2">
    <source>
        <dbReference type="Proteomes" id="UP000177941"/>
    </source>
</evidence>
<protein>
    <submittedName>
        <fullName evidence="1">Uncharacterized protein</fullName>
    </submittedName>
</protein>
<dbReference type="AlphaFoldDB" id="A0A1G1XBC3"/>
<proteinExistence type="predicted"/>
<gene>
    <name evidence="1" type="ORF">A3E36_03080</name>
</gene>
<sequence length="278" mass="30166">MSELFKKLIVLLVVAGIYSASNVVAQQQIGPVRVPRQTNDPSIHEGLSGIQSAGYKQGINPLIGNLPASYSPFHGIGVAIGSLVLPFYHIAPVPADPSLYGFKPTVQQMYPYGYSETAKNPSRLDPGVKAIGGKNVTDVAKPGTPGDKGPGGLYWVGYPRPGNVEIPPAFQTVHHQYDCFCRWDEIIECPLVESPFWHVAFGAPEVGLHLFPVSCQACFTTHIVKHDFYVGQNKQGVFSGYPFSYPNDPGYQECLRQSQESYAASGTGGSPQNQYYGL</sequence>
<reference evidence="1 2" key="1">
    <citation type="journal article" date="2016" name="Nat. Commun.">
        <title>Thousands of microbial genomes shed light on interconnected biogeochemical processes in an aquifer system.</title>
        <authorList>
            <person name="Anantharaman K."/>
            <person name="Brown C.T."/>
            <person name="Hug L.A."/>
            <person name="Sharon I."/>
            <person name="Castelle C.J."/>
            <person name="Probst A.J."/>
            <person name="Thomas B.C."/>
            <person name="Singh A."/>
            <person name="Wilkins M.J."/>
            <person name="Karaoz U."/>
            <person name="Brodie E.L."/>
            <person name="Williams K.H."/>
            <person name="Hubbard S.S."/>
            <person name="Banfield J.F."/>
        </authorList>
    </citation>
    <scope>NUCLEOTIDE SEQUENCE [LARGE SCALE GENOMIC DNA]</scope>
</reference>
<dbReference type="EMBL" id="MHHS01000008">
    <property type="protein sequence ID" value="OGY37385.1"/>
    <property type="molecule type" value="Genomic_DNA"/>
</dbReference>
<organism evidence="1 2">
    <name type="scientific">Candidatus Andersenbacteria bacterium RIFCSPHIGHO2_12_FULL_45_11b</name>
    <dbReference type="NCBI Taxonomy" id="1797282"/>
    <lineage>
        <taxon>Bacteria</taxon>
        <taxon>Candidatus Anderseniibacteriota</taxon>
    </lineage>
</organism>